<evidence type="ECO:0000313" key="2">
    <source>
        <dbReference type="Proteomes" id="UP000050424"/>
    </source>
</evidence>
<accession>A0A0N8H8V2</accession>
<keyword evidence="2" id="KW-1185">Reference proteome</keyword>
<name>A0A0N8H8V2_9HYPO</name>
<dbReference type="OrthoDB" id="4725400at2759"/>
<comment type="caution">
    <text evidence="1">The sequence shown here is derived from an EMBL/GenBank/DDBJ whole genome shotgun (WGS) entry which is preliminary data.</text>
</comment>
<organism evidence="1 2">
    <name type="scientific">Neonectria ditissima</name>
    <dbReference type="NCBI Taxonomy" id="78410"/>
    <lineage>
        <taxon>Eukaryota</taxon>
        <taxon>Fungi</taxon>
        <taxon>Dikarya</taxon>
        <taxon>Ascomycota</taxon>
        <taxon>Pezizomycotina</taxon>
        <taxon>Sordariomycetes</taxon>
        <taxon>Hypocreomycetidae</taxon>
        <taxon>Hypocreales</taxon>
        <taxon>Nectriaceae</taxon>
        <taxon>Neonectria</taxon>
    </lineage>
</organism>
<protein>
    <submittedName>
        <fullName evidence="1">Uncharacterized protein</fullName>
    </submittedName>
</protein>
<dbReference type="AlphaFoldDB" id="A0A0N8H8V2"/>
<reference evidence="1 2" key="1">
    <citation type="submission" date="2015-09" db="EMBL/GenBank/DDBJ databases">
        <title>Draft genome of a European isolate of the apple canker pathogen Neonectria ditissima.</title>
        <authorList>
            <person name="Gomez-Cortecero A."/>
            <person name="Harrison R.J."/>
            <person name="Armitage A.D."/>
        </authorList>
    </citation>
    <scope>NUCLEOTIDE SEQUENCE [LARGE SCALE GENOMIC DNA]</scope>
    <source>
        <strain evidence="1 2">R09/05</strain>
    </source>
</reference>
<sequence length="82" mass="8697">MSAPSSQQIDFDEAGSRPYVRIYIQAPSFSVGDRVYLLENGTRKGPYLVATPPSAGKCQLSLENGAAVQGGTEFAVTSLEEA</sequence>
<evidence type="ECO:0000313" key="1">
    <source>
        <dbReference type="EMBL" id="KPM45604.1"/>
    </source>
</evidence>
<dbReference type="Proteomes" id="UP000050424">
    <property type="component" value="Unassembled WGS sequence"/>
</dbReference>
<gene>
    <name evidence="1" type="ORF">AK830_g987</name>
</gene>
<dbReference type="EMBL" id="LKCW01000006">
    <property type="protein sequence ID" value="KPM45604.1"/>
    <property type="molecule type" value="Genomic_DNA"/>
</dbReference>
<proteinExistence type="predicted"/>